<gene>
    <name evidence="1" type="ORF">EUTSA_v10028228mg</name>
</gene>
<dbReference type="KEGG" id="eus:EUTSA_v10028228mg"/>
<protein>
    <submittedName>
        <fullName evidence="1">Uncharacterized protein</fullName>
    </submittedName>
</protein>
<organism evidence="1 2">
    <name type="scientific">Eutrema salsugineum</name>
    <name type="common">Saltwater cress</name>
    <name type="synonym">Sisymbrium salsugineum</name>
    <dbReference type="NCBI Taxonomy" id="72664"/>
    <lineage>
        <taxon>Eukaryota</taxon>
        <taxon>Viridiplantae</taxon>
        <taxon>Streptophyta</taxon>
        <taxon>Embryophyta</taxon>
        <taxon>Tracheophyta</taxon>
        <taxon>Spermatophyta</taxon>
        <taxon>Magnoliopsida</taxon>
        <taxon>eudicotyledons</taxon>
        <taxon>Gunneridae</taxon>
        <taxon>Pentapetalae</taxon>
        <taxon>rosids</taxon>
        <taxon>malvids</taxon>
        <taxon>Brassicales</taxon>
        <taxon>Brassicaceae</taxon>
        <taxon>Eutremeae</taxon>
        <taxon>Eutrema</taxon>
    </lineage>
</organism>
<dbReference type="AlphaFoldDB" id="V4M3C4"/>
<evidence type="ECO:0000313" key="1">
    <source>
        <dbReference type="EMBL" id="ESQ46738.1"/>
    </source>
</evidence>
<sequence>MENGSEGIFLEWQTHLSRETGFASKRFSMFVPPKLAAWKDTNKTGSFSFSPILHNNMSNRTQSKRTNSPMRFALLRSGSLLKRSSSPSQPRILALLEPQRAISVSRNREIVEIKQSCSRKGNKSLMYKALMSMSKSIN</sequence>
<proteinExistence type="predicted"/>
<accession>V4M3C4</accession>
<reference evidence="1 2" key="1">
    <citation type="journal article" date="2013" name="Front. Plant Sci.">
        <title>The Reference Genome of the Halophytic Plant Eutrema salsugineum.</title>
        <authorList>
            <person name="Yang R."/>
            <person name="Jarvis D.E."/>
            <person name="Chen H."/>
            <person name="Beilstein M.A."/>
            <person name="Grimwood J."/>
            <person name="Jenkins J."/>
            <person name="Shu S."/>
            <person name="Prochnik S."/>
            <person name="Xin M."/>
            <person name="Ma C."/>
            <person name="Schmutz J."/>
            <person name="Wing R.A."/>
            <person name="Mitchell-Olds T."/>
            <person name="Schumaker K.S."/>
            <person name="Wang X."/>
        </authorList>
    </citation>
    <scope>NUCLEOTIDE SEQUENCE [LARGE SCALE GENOMIC DNA]</scope>
</reference>
<keyword evidence="2" id="KW-1185">Reference proteome</keyword>
<dbReference type="EMBL" id="KI517416">
    <property type="protein sequence ID" value="ESQ46738.1"/>
    <property type="molecule type" value="Genomic_DNA"/>
</dbReference>
<name>V4M3C4_EUTSA</name>
<evidence type="ECO:0000313" key="2">
    <source>
        <dbReference type="Proteomes" id="UP000030689"/>
    </source>
</evidence>
<dbReference type="Proteomes" id="UP000030689">
    <property type="component" value="Unassembled WGS sequence"/>
</dbReference>
<dbReference type="Gramene" id="ESQ46738">
    <property type="protein sequence ID" value="ESQ46738"/>
    <property type="gene ID" value="EUTSA_v10028228mg"/>
</dbReference>